<evidence type="ECO:0000256" key="8">
    <source>
        <dbReference type="ARBA" id="ARBA00023027"/>
    </source>
</evidence>
<evidence type="ECO:0000256" key="11">
    <source>
        <dbReference type="ARBA" id="ARBA00038983"/>
    </source>
</evidence>
<feature type="binding site" evidence="14">
    <location>
        <position position="39"/>
    </location>
    <ligand>
        <name>NAD(+)</name>
        <dbReference type="ChEBI" id="CHEBI:57540"/>
    </ligand>
</feature>
<dbReference type="GO" id="GO:0019877">
    <property type="term" value="P:diaminopimelate biosynthetic process"/>
    <property type="evidence" value="ECO:0007669"/>
    <property type="project" value="UniProtKB-UniRule"/>
</dbReference>
<dbReference type="PANTHER" id="PTHR20836:SF0">
    <property type="entry name" value="4-HYDROXY-TETRAHYDRODIPICOLINATE REDUCTASE 1, CHLOROPLASTIC-RELATED"/>
    <property type="match status" value="1"/>
</dbReference>
<feature type="binding site" evidence="14">
    <location>
        <position position="157"/>
    </location>
    <ligand>
        <name>(S)-2,3,4,5-tetrahydrodipicolinate</name>
        <dbReference type="ChEBI" id="CHEBI:16845"/>
    </ligand>
</feature>
<evidence type="ECO:0000256" key="13">
    <source>
        <dbReference type="ARBA" id="ARBA00049396"/>
    </source>
</evidence>
<evidence type="ECO:0000256" key="4">
    <source>
        <dbReference type="ARBA" id="ARBA00022605"/>
    </source>
</evidence>
<dbReference type="FunFam" id="3.30.360.10:FF:000004">
    <property type="entry name" value="4-hydroxy-tetrahydrodipicolinate reductase"/>
    <property type="match status" value="1"/>
</dbReference>
<comment type="subunit">
    <text evidence="14">Homotetramer.</text>
</comment>
<keyword evidence="3 14" id="KW-0963">Cytoplasm</keyword>
<comment type="similarity">
    <text evidence="2 14">Belongs to the DapB family.</text>
</comment>
<feature type="domain" description="Dihydrodipicolinate reductase N-terminal" evidence="15">
    <location>
        <begin position="4"/>
        <end position="126"/>
    </location>
</feature>
<dbReference type="SUPFAM" id="SSF55347">
    <property type="entry name" value="Glyceraldehyde-3-phosphate dehydrogenase-like, C-terminal domain"/>
    <property type="match status" value="1"/>
</dbReference>
<gene>
    <name evidence="14 17" type="primary">dapB</name>
    <name evidence="17" type="ORF">OFBG_01974</name>
</gene>
<keyword evidence="4 14" id="KW-0028">Amino-acid biosynthesis</keyword>
<dbReference type="SUPFAM" id="SSF51735">
    <property type="entry name" value="NAD(P)-binding Rossmann-fold domains"/>
    <property type="match status" value="1"/>
</dbReference>
<dbReference type="GO" id="GO:0008839">
    <property type="term" value="F:4-hydroxy-tetrahydrodipicolinate reductase"/>
    <property type="evidence" value="ECO:0007669"/>
    <property type="project" value="UniProtKB-UniRule"/>
</dbReference>
<evidence type="ECO:0000256" key="3">
    <source>
        <dbReference type="ARBA" id="ARBA00022490"/>
    </source>
</evidence>
<evidence type="ECO:0000256" key="1">
    <source>
        <dbReference type="ARBA" id="ARBA00004496"/>
    </source>
</evidence>
<dbReference type="GO" id="GO:0016726">
    <property type="term" value="F:oxidoreductase activity, acting on CH or CH2 groups, NAD or NADP as acceptor"/>
    <property type="evidence" value="ECO:0007669"/>
    <property type="project" value="UniProtKB-UniRule"/>
</dbReference>
<dbReference type="HAMAP" id="MF_00102">
    <property type="entry name" value="DapB"/>
    <property type="match status" value="1"/>
</dbReference>
<feature type="binding site" evidence="14">
    <location>
        <begin position="99"/>
        <end position="101"/>
    </location>
    <ligand>
        <name>NAD(+)</name>
        <dbReference type="ChEBI" id="CHEBI:57540"/>
    </ligand>
</feature>
<feature type="domain" description="Dihydrodipicolinate reductase C-terminal" evidence="16">
    <location>
        <begin position="129"/>
        <end position="265"/>
    </location>
</feature>
<dbReference type="InterPro" id="IPR022664">
    <property type="entry name" value="DapB_N_CS"/>
</dbReference>
<feature type="binding site" evidence="14">
    <location>
        <begin position="10"/>
        <end position="15"/>
    </location>
    <ligand>
        <name>NAD(+)</name>
        <dbReference type="ChEBI" id="CHEBI:57540"/>
    </ligand>
</feature>
<evidence type="ECO:0000259" key="15">
    <source>
        <dbReference type="Pfam" id="PF01113"/>
    </source>
</evidence>
<evidence type="ECO:0000313" key="17">
    <source>
        <dbReference type="EMBL" id="EEO30946.1"/>
    </source>
</evidence>
<keyword evidence="8 14" id="KW-0520">NAD</keyword>
<comment type="catalytic activity">
    <reaction evidence="12 14">
        <text>(S)-2,3,4,5-tetrahydrodipicolinate + NADP(+) + H2O = (2S,4S)-4-hydroxy-2,3,4,5-tetrahydrodipicolinate + NADPH + H(+)</text>
        <dbReference type="Rhea" id="RHEA:35331"/>
        <dbReference type="ChEBI" id="CHEBI:15377"/>
        <dbReference type="ChEBI" id="CHEBI:15378"/>
        <dbReference type="ChEBI" id="CHEBI:16845"/>
        <dbReference type="ChEBI" id="CHEBI:57783"/>
        <dbReference type="ChEBI" id="CHEBI:58349"/>
        <dbReference type="ChEBI" id="CHEBI:67139"/>
        <dbReference type="EC" id="1.17.1.8"/>
    </reaction>
</comment>
<organism evidence="17 18">
    <name type="scientific">Oxalobacter formigenes OXCC13</name>
    <dbReference type="NCBI Taxonomy" id="556269"/>
    <lineage>
        <taxon>Bacteria</taxon>
        <taxon>Pseudomonadati</taxon>
        <taxon>Pseudomonadota</taxon>
        <taxon>Betaproteobacteria</taxon>
        <taxon>Burkholderiales</taxon>
        <taxon>Oxalobacteraceae</taxon>
        <taxon>Oxalobacter</taxon>
    </lineage>
</organism>
<reference evidence="17 18" key="1">
    <citation type="submission" date="2009-02" db="EMBL/GenBank/DDBJ databases">
        <title>The Genome Sequence of Oxalobacter formigenes OXCC13.</title>
        <authorList>
            <consortium name="The Broad Institute Genome Sequencing Platform"/>
            <person name="Ward D."/>
            <person name="Young S.K."/>
            <person name="Kodira C.D."/>
            <person name="Zeng Q."/>
            <person name="Koehrsen M."/>
            <person name="Alvarado L."/>
            <person name="Berlin A."/>
            <person name="Borenstein D."/>
            <person name="Chen Z."/>
            <person name="Engels R."/>
            <person name="Freedman E."/>
            <person name="Gellesch M."/>
            <person name="Goldberg J."/>
            <person name="Griggs A."/>
            <person name="Gujja S."/>
            <person name="Heiman D."/>
            <person name="Hepburn T."/>
            <person name="Howarth C."/>
            <person name="Jen D."/>
            <person name="Larson L."/>
            <person name="Lewis B."/>
            <person name="Mehta T."/>
            <person name="Park D."/>
            <person name="Pearson M."/>
            <person name="Roberts A."/>
            <person name="Saif S."/>
            <person name="Shea T."/>
            <person name="Shenoy N."/>
            <person name="Sisk P."/>
            <person name="Stolte C."/>
            <person name="Sykes S."/>
            <person name="Walk T."/>
            <person name="White J."/>
            <person name="Yandava C."/>
            <person name="Allison M.J."/>
            <person name="Lander E."/>
            <person name="Nusbaum C."/>
            <person name="Galagan J."/>
            <person name="Birren B."/>
        </authorList>
    </citation>
    <scope>NUCLEOTIDE SEQUENCE [LARGE SCALE GENOMIC DNA]</scope>
    <source>
        <strain evidence="17 18">OXCC13</strain>
    </source>
</reference>
<dbReference type="OrthoDB" id="9790352at2"/>
<accession>C3XCM0</accession>
<evidence type="ECO:0000256" key="6">
    <source>
        <dbReference type="ARBA" id="ARBA00022915"/>
    </source>
</evidence>
<dbReference type="NCBIfam" id="TIGR00036">
    <property type="entry name" value="dapB"/>
    <property type="match status" value="1"/>
</dbReference>
<dbReference type="Gene3D" id="3.40.50.720">
    <property type="entry name" value="NAD(P)-binding Rossmann-like Domain"/>
    <property type="match status" value="1"/>
</dbReference>
<dbReference type="InterPro" id="IPR022663">
    <property type="entry name" value="DapB_C"/>
</dbReference>
<evidence type="ECO:0000256" key="10">
    <source>
        <dbReference type="ARBA" id="ARBA00037922"/>
    </source>
</evidence>
<dbReference type="GO" id="GO:0005829">
    <property type="term" value="C:cytosol"/>
    <property type="evidence" value="ECO:0007669"/>
    <property type="project" value="TreeGrafter"/>
</dbReference>
<proteinExistence type="inferred from homology"/>
<feature type="binding site" evidence="14">
    <location>
        <begin position="166"/>
        <end position="167"/>
    </location>
    <ligand>
        <name>(S)-2,3,4,5-tetrahydrodipicolinate</name>
        <dbReference type="ChEBI" id="CHEBI:16845"/>
    </ligand>
</feature>
<comment type="pathway">
    <text evidence="10 14">Amino-acid biosynthesis; L-lysine biosynthesis via DAP pathway; (S)-tetrahydrodipicolinate from L-aspartate: step 4/4.</text>
</comment>
<name>C3XCM0_OXAFO</name>
<evidence type="ECO:0000256" key="2">
    <source>
        <dbReference type="ARBA" id="ARBA00006642"/>
    </source>
</evidence>
<comment type="function">
    <text evidence="14">Catalyzes the conversion of 4-hydroxy-tetrahydrodipicolinate (HTPA) to tetrahydrodipicolinate.</text>
</comment>
<dbReference type="STRING" id="847.BRW83_0103"/>
<dbReference type="UniPathway" id="UPA00034">
    <property type="reaction ID" value="UER00018"/>
</dbReference>
<keyword evidence="7 14" id="KW-0560">Oxidoreductase</keyword>
<dbReference type="PANTHER" id="PTHR20836">
    <property type="entry name" value="DIHYDRODIPICOLINATE REDUCTASE"/>
    <property type="match status" value="1"/>
</dbReference>
<comment type="catalytic activity">
    <reaction evidence="13 14">
        <text>(S)-2,3,4,5-tetrahydrodipicolinate + NAD(+) + H2O = (2S,4S)-4-hydroxy-2,3,4,5-tetrahydrodipicolinate + NADH + H(+)</text>
        <dbReference type="Rhea" id="RHEA:35323"/>
        <dbReference type="ChEBI" id="CHEBI:15377"/>
        <dbReference type="ChEBI" id="CHEBI:15378"/>
        <dbReference type="ChEBI" id="CHEBI:16845"/>
        <dbReference type="ChEBI" id="CHEBI:57540"/>
        <dbReference type="ChEBI" id="CHEBI:57945"/>
        <dbReference type="ChEBI" id="CHEBI:67139"/>
        <dbReference type="EC" id="1.17.1.8"/>
    </reaction>
</comment>
<comment type="subcellular location">
    <subcellularLocation>
        <location evidence="1 14">Cytoplasm</location>
    </subcellularLocation>
</comment>
<dbReference type="GeneID" id="77134014"/>
<evidence type="ECO:0000259" key="16">
    <source>
        <dbReference type="Pfam" id="PF05173"/>
    </source>
</evidence>
<protein>
    <recommendedName>
        <fullName evidence="11 14">4-hydroxy-tetrahydrodipicolinate reductase</fullName>
        <shortName evidence="14">HTPA reductase</shortName>
        <ecNumber evidence="11 14">1.17.1.8</ecNumber>
    </recommendedName>
</protein>
<keyword evidence="9 14" id="KW-0457">Lysine biosynthesis</keyword>
<dbReference type="eggNOG" id="COG0289">
    <property type="taxonomic scope" value="Bacteria"/>
</dbReference>
<feature type="active site" description="Proton donor/acceptor" evidence="14">
    <location>
        <position position="156"/>
    </location>
</feature>
<dbReference type="AlphaFoldDB" id="C3XCM0"/>
<dbReference type="Pfam" id="PF01113">
    <property type="entry name" value="DapB_N"/>
    <property type="match status" value="1"/>
</dbReference>
<keyword evidence="6 14" id="KW-0220">Diaminopimelate biosynthesis</keyword>
<dbReference type="HOGENOM" id="CLU_047479_2_1_4"/>
<dbReference type="GO" id="GO:0009089">
    <property type="term" value="P:lysine biosynthetic process via diaminopimelate"/>
    <property type="evidence" value="ECO:0007669"/>
    <property type="project" value="UniProtKB-UniRule"/>
</dbReference>
<feature type="binding site" evidence="14">
    <location>
        <begin position="123"/>
        <end position="126"/>
    </location>
    <ligand>
        <name>NAD(+)</name>
        <dbReference type="ChEBI" id="CHEBI:57540"/>
    </ligand>
</feature>
<dbReference type="Gene3D" id="3.30.360.10">
    <property type="entry name" value="Dihydrodipicolinate Reductase, domain 2"/>
    <property type="match status" value="1"/>
</dbReference>
<evidence type="ECO:0000256" key="12">
    <source>
        <dbReference type="ARBA" id="ARBA00049080"/>
    </source>
</evidence>
<evidence type="ECO:0000256" key="9">
    <source>
        <dbReference type="ARBA" id="ARBA00023154"/>
    </source>
</evidence>
<dbReference type="FunFam" id="3.40.50.720:FF:000048">
    <property type="entry name" value="4-hydroxy-tetrahydrodipicolinate reductase"/>
    <property type="match status" value="1"/>
</dbReference>
<dbReference type="GO" id="GO:0051287">
    <property type="term" value="F:NAD binding"/>
    <property type="evidence" value="ECO:0007669"/>
    <property type="project" value="UniProtKB-UniRule"/>
</dbReference>
<dbReference type="CDD" id="cd02274">
    <property type="entry name" value="DHDPR_N"/>
    <property type="match status" value="1"/>
</dbReference>
<dbReference type="Proteomes" id="UP000005089">
    <property type="component" value="Unassembled WGS sequence"/>
</dbReference>
<dbReference type="GO" id="GO:0050661">
    <property type="term" value="F:NADP binding"/>
    <property type="evidence" value="ECO:0007669"/>
    <property type="project" value="UniProtKB-UniRule"/>
</dbReference>
<dbReference type="InterPro" id="IPR000846">
    <property type="entry name" value="DapB_N"/>
</dbReference>
<dbReference type="PROSITE" id="PS01298">
    <property type="entry name" value="DAPB"/>
    <property type="match status" value="1"/>
</dbReference>
<dbReference type="InterPro" id="IPR023940">
    <property type="entry name" value="DHDPR_bac"/>
</dbReference>
<comment type="caution">
    <text evidence="14">Was originally thought to be a dihydrodipicolinate reductase (DHDPR), catalyzing the conversion of dihydrodipicolinate to tetrahydrodipicolinate. However, it was shown in E.coli that the substrate of the enzymatic reaction is not dihydrodipicolinate (DHDP) but in fact (2S,4S)-4-hydroxy-2,3,4,5-tetrahydrodipicolinic acid (HTPA), the product released by the DapA-catalyzed reaction.</text>
</comment>
<keyword evidence="5 14" id="KW-0521">NADP</keyword>
<evidence type="ECO:0000313" key="18">
    <source>
        <dbReference type="Proteomes" id="UP000005089"/>
    </source>
</evidence>
<sequence length="268" mass="28540">MSKMKIAIAGANGRMGHMLIEAVLKADDAVLTGALDVPDSPNLGNDAGMFLGEKTGVTVESDISRALEGAEYLIDFTRPEGTLKHLDYCVKNNIKIIIGTTGFDEAGKKTIAKAAETISVVFAPNMSVGVNVTMKLLEIAAKNFAEGYDIEVIEAHHRHKVDAPSGTALKMGEVIANAIGRDLKECGVFSREGITGERDPSTIGFSTIRGGDIVGDHTVLFAGTGERIEITHKSASRATYAQGSLRACRFLADKKNGLFDMQDVLGLK</sequence>
<dbReference type="EMBL" id="GG658170">
    <property type="protein sequence ID" value="EEO30946.1"/>
    <property type="molecule type" value="Genomic_DNA"/>
</dbReference>
<dbReference type="EC" id="1.17.1.8" evidence="11 14"/>
<dbReference type="InterPro" id="IPR036291">
    <property type="entry name" value="NAD(P)-bd_dom_sf"/>
</dbReference>
<comment type="caution">
    <text evidence="14">Lacks conserved residue(s) required for the propagation of feature annotation.</text>
</comment>
<dbReference type="RefSeq" id="WP_005882552.1">
    <property type="nucleotide sequence ID" value="NZ_CP019430.1"/>
</dbReference>
<keyword evidence="18" id="KW-1185">Reference proteome</keyword>
<dbReference type="PIRSF" id="PIRSF000161">
    <property type="entry name" value="DHPR"/>
    <property type="match status" value="1"/>
</dbReference>
<evidence type="ECO:0000256" key="7">
    <source>
        <dbReference type="ARBA" id="ARBA00023002"/>
    </source>
</evidence>
<evidence type="ECO:0000256" key="14">
    <source>
        <dbReference type="HAMAP-Rule" id="MF_00102"/>
    </source>
</evidence>
<dbReference type="Pfam" id="PF05173">
    <property type="entry name" value="DapB_C"/>
    <property type="match status" value="1"/>
</dbReference>
<feature type="active site" description="Proton donor" evidence="14">
    <location>
        <position position="160"/>
    </location>
</feature>
<evidence type="ECO:0000256" key="5">
    <source>
        <dbReference type="ARBA" id="ARBA00022857"/>
    </source>
</evidence>